<dbReference type="PANTHER" id="PTHR16212:SF4">
    <property type="entry name" value="FOCADHESIN"/>
    <property type="match status" value="1"/>
</dbReference>
<comment type="caution">
    <text evidence="1">The sequence shown here is derived from an EMBL/GenBank/DDBJ whole genome shotgun (WGS) entry which is preliminary data.</text>
</comment>
<dbReference type="AlphaFoldDB" id="A0ABD2P9B1"/>
<reference evidence="1 2" key="1">
    <citation type="journal article" date="2021" name="BMC Biol.">
        <title>Horizontally acquired antibacterial genes associated with adaptive radiation of ladybird beetles.</title>
        <authorList>
            <person name="Li H.S."/>
            <person name="Tang X.F."/>
            <person name="Huang Y.H."/>
            <person name="Xu Z.Y."/>
            <person name="Chen M.L."/>
            <person name="Du X.Y."/>
            <person name="Qiu B.Y."/>
            <person name="Chen P.T."/>
            <person name="Zhang W."/>
            <person name="Slipinski A."/>
            <person name="Escalona H.E."/>
            <person name="Waterhouse R.M."/>
            <person name="Zwick A."/>
            <person name="Pang H."/>
        </authorList>
    </citation>
    <scope>NUCLEOTIDE SEQUENCE [LARGE SCALE GENOMIC DNA]</scope>
    <source>
        <strain evidence="1">SYSU2018</strain>
    </source>
</reference>
<keyword evidence="2" id="KW-1185">Reference proteome</keyword>
<accession>A0ABD2P9B1</accession>
<dbReference type="InterPro" id="IPR045163">
    <property type="entry name" value="Focadhesin/RST1"/>
</dbReference>
<protein>
    <submittedName>
        <fullName evidence="1">Uncharacterized protein</fullName>
    </submittedName>
</protein>
<evidence type="ECO:0000313" key="2">
    <source>
        <dbReference type="Proteomes" id="UP001516400"/>
    </source>
</evidence>
<name>A0ABD2P9B1_9CUCU</name>
<organism evidence="1 2">
    <name type="scientific">Cryptolaemus montrouzieri</name>
    <dbReference type="NCBI Taxonomy" id="559131"/>
    <lineage>
        <taxon>Eukaryota</taxon>
        <taxon>Metazoa</taxon>
        <taxon>Ecdysozoa</taxon>
        <taxon>Arthropoda</taxon>
        <taxon>Hexapoda</taxon>
        <taxon>Insecta</taxon>
        <taxon>Pterygota</taxon>
        <taxon>Neoptera</taxon>
        <taxon>Endopterygota</taxon>
        <taxon>Coleoptera</taxon>
        <taxon>Polyphaga</taxon>
        <taxon>Cucujiformia</taxon>
        <taxon>Coccinelloidea</taxon>
        <taxon>Coccinellidae</taxon>
        <taxon>Scymninae</taxon>
        <taxon>Scymnini</taxon>
        <taxon>Cryptolaemus</taxon>
    </lineage>
</organism>
<evidence type="ECO:0000313" key="1">
    <source>
        <dbReference type="EMBL" id="KAL3287587.1"/>
    </source>
</evidence>
<dbReference type="EMBL" id="JABFTP020000185">
    <property type="protein sequence ID" value="KAL3287587.1"/>
    <property type="molecule type" value="Genomic_DNA"/>
</dbReference>
<gene>
    <name evidence="1" type="ORF">HHI36_002053</name>
</gene>
<sequence length="312" mass="36122">MEELNSKLLSKDSSVIALVISKIVQHIEEEHVQGKKDLLEPSFLIIKCVNTDPQTNEVASLGIIKLLEQGIISPDKLLEEFITLIPSSKITRGIVKAINAVLCYQFAHNSKKDNIIFNIVLPQHPFITLLMRDPDCLPYIYNEIRYFHRAKDWSSSWNYLNYSFYQFCICNPTNKKPSFYKMKLWLNLLETSKNIELITKLVSWMLFDCTGSISVTSELINELSIYCWRNGDKIDIQILLMLQVSVLYHLVSKGYDPRNTLENIELMMSKMPIIDFTNPILLILVKTIIRCSSVYVLEILQICKFTLFLNKI</sequence>
<dbReference type="Proteomes" id="UP001516400">
    <property type="component" value="Unassembled WGS sequence"/>
</dbReference>
<proteinExistence type="predicted"/>
<dbReference type="PANTHER" id="PTHR16212">
    <property type="entry name" value="FOCADHESIN FAMILY MEMBER"/>
    <property type="match status" value="1"/>
</dbReference>